<proteinExistence type="inferred from homology"/>
<evidence type="ECO:0000256" key="9">
    <source>
        <dbReference type="ARBA" id="ARBA00022960"/>
    </source>
</evidence>
<dbReference type="HAMAP" id="MF_00046">
    <property type="entry name" value="MurC"/>
    <property type="match status" value="1"/>
</dbReference>
<dbReference type="Gene3D" id="3.40.1190.10">
    <property type="entry name" value="Mur-like, catalytic domain"/>
    <property type="match status" value="1"/>
</dbReference>
<dbReference type="EMBL" id="PEUE01000035">
    <property type="protein sequence ID" value="PIV38551.1"/>
    <property type="molecule type" value="Genomic_DNA"/>
</dbReference>
<comment type="subcellular location">
    <subcellularLocation>
        <location evidence="1">Cytoplasm</location>
    </subcellularLocation>
</comment>
<dbReference type="InterPro" id="IPR004101">
    <property type="entry name" value="Mur_ligase_C"/>
</dbReference>
<dbReference type="GO" id="GO:0009252">
    <property type="term" value="P:peptidoglycan biosynthetic process"/>
    <property type="evidence" value="ECO:0007669"/>
    <property type="project" value="UniProtKB-UniRule"/>
</dbReference>
<comment type="catalytic activity">
    <reaction evidence="13">
        <text>UDP-N-acetyl-alpha-D-muramate + L-alanine + ATP = UDP-N-acetyl-alpha-D-muramoyl-L-alanine + ADP + phosphate + H(+)</text>
        <dbReference type="Rhea" id="RHEA:23372"/>
        <dbReference type="ChEBI" id="CHEBI:15378"/>
        <dbReference type="ChEBI" id="CHEBI:30616"/>
        <dbReference type="ChEBI" id="CHEBI:43474"/>
        <dbReference type="ChEBI" id="CHEBI:57972"/>
        <dbReference type="ChEBI" id="CHEBI:70757"/>
        <dbReference type="ChEBI" id="CHEBI:83898"/>
        <dbReference type="ChEBI" id="CHEBI:456216"/>
        <dbReference type="EC" id="6.3.2.8"/>
    </reaction>
</comment>
<evidence type="ECO:0000313" key="18">
    <source>
        <dbReference type="EMBL" id="PIV38551.1"/>
    </source>
</evidence>
<feature type="non-terminal residue" evidence="18">
    <location>
        <position position="406"/>
    </location>
</feature>
<keyword evidence="5 18" id="KW-0436">Ligase</keyword>
<feature type="domain" description="Mur ligase central" evidence="17">
    <location>
        <begin position="111"/>
        <end position="242"/>
    </location>
</feature>
<dbReference type="GO" id="GO:0005524">
    <property type="term" value="F:ATP binding"/>
    <property type="evidence" value="ECO:0007669"/>
    <property type="project" value="UniProtKB-KW"/>
</dbReference>
<accession>A0A2M7D6D7</accession>
<evidence type="ECO:0000256" key="4">
    <source>
        <dbReference type="ARBA" id="ARBA00022490"/>
    </source>
</evidence>
<feature type="domain" description="Mur ligase N-terminal catalytic" evidence="15">
    <location>
        <begin position="7"/>
        <end position="107"/>
    </location>
</feature>
<evidence type="ECO:0000313" key="19">
    <source>
        <dbReference type="Proteomes" id="UP000229247"/>
    </source>
</evidence>
<dbReference type="InterPro" id="IPR005758">
    <property type="entry name" value="UDP-N-AcMur_Ala_ligase_MurC"/>
</dbReference>
<keyword evidence="12" id="KW-0961">Cell wall biogenesis/degradation</keyword>
<dbReference type="Gene3D" id="3.90.190.20">
    <property type="entry name" value="Mur ligase, C-terminal domain"/>
    <property type="match status" value="1"/>
</dbReference>
<evidence type="ECO:0000256" key="11">
    <source>
        <dbReference type="ARBA" id="ARBA00023306"/>
    </source>
</evidence>
<dbReference type="GO" id="GO:0071555">
    <property type="term" value="P:cell wall organization"/>
    <property type="evidence" value="ECO:0007669"/>
    <property type="project" value="UniProtKB-KW"/>
</dbReference>
<sequence length="406" mass="44983">MENKKQKIHFIGIGGIGVSALARYYLAQGAEVSGSDATENEIIEDLRKVGAKIPPSPPFIKGGGIPDLVIYSAAVRKDNPELVEARRRGIKCQKYAEALGELTKQKYTIAVSGIHGKSTTTAMIGLMMERAGLDPTVIVGTKVREWGDSNCRVGKSRHLVIEADEYDRSFLNYWPKILVLLNIEEEHLDTYTGGLPDIMKTFGKYVSRLPEDGTLIVNEEDINIAKIKNQKSKPQLKIQNYNSKAVDGLNLKITGQHNVSNANAALAVARVLGIDEKIAIEALNNFSGTWRRMEYRGLVNGAKIYDDYGHHPTEIKATLAGARELVEGKGKLWCVFQPHQYQRTYKLFDRFITAFDGADKTILLPIYSVSGREKASIKKMVSSEKLAEAIKTADSEQLTVSNNKEI</sequence>
<feature type="domain" description="Mur ligase C-terminal" evidence="16">
    <location>
        <begin position="291"/>
        <end position="393"/>
    </location>
</feature>
<evidence type="ECO:0000256" key="5">
    <source>
        <dbReference type="ARBA" id="ARBA00022598"/>
    </source>
</evidence>
<keyword evidence="7" id="KW-0547">Nucleotide-binding</keyword>
<dbReference type="InterPro" id="IPR050061">
    <property type="entry name" value="MurCDEF_pg_biosynth"/>
</dbReference>
<keyword evidence="6" id="KW-0132">Cell division</keyword>
<evidence type="ECO:0000256" key="1">
    <source>
        <dbReference type="ARBA" id="ARBA00004496"/>
    </source>
</evidence>
<dbReference type="Proteomes" id="UP000229247">
    <property type="component" value="Unassembled WGS sequence"/>
</dbReference>
<dbReference type="SUPFAM" id="SSF51984">
    <property type="entry name" value="MurCD N-terminal domain"/>
    <property type="match status" value="1"/>
</dbReference>
<organism evidence="18 19">
    <name type="scientific">Candidatus Portnoybacteria bacterium CG02_land_8_20_14_3_00_45_8</name>
    <dbReference type="NCBI Taxonomy" id="1974807"/>
    <lineage>
        <taxon>Bacteria</taxon>
        <taxon>Candidatus Portnoyibacteriota</taxon>
    </lineage>
</organism>
<dbReference type="GO" id="GO:0051301">
    <property type="term" value="P:cell division"/>
    <property type="evidence" value="ECO:0007669"/>
    <property type="project" value="UniProtKB-KW"/>
</dbReference>
<gene>
    <name evidence="18" type="primary">murC</name>
    <name evidence="18" type="ORF">COS30_01510</name>
</gene>
<evidence type="ECO:0000256" key="14">
    <source>
        <dbReference type="NCBIfam" id="TIGR01082"/>
    </source>
</evidence>
<reference evidence="19" key="1">
    <citation type="submission" date="2017-09" db="EMBL/GenBank/DDBJ databases">
        <title>Depth-based differentiation of microbial function through sediment-hosted aquifers and enrichment of novel symbionts in the deep terrestrial subsurface.</title>
        <authorList>
            <person name="Probst A.J."/>
            <person name="Ladd B."/>
            <person name="Jarett J.K."/>
            <person name="Geller-Mcgrath D.E."/>
            <person name="Sieber C.M.K."/>
            <person name="Emerson J.B."/>
            <person name="Anantharaman K."/>
            <person name="Thomas B.C."/>
            <person name="Malmstrom R."/>
            <person name="Stieglmeier M."/>
            <person name="Klingl A."/>
            <person name="Woyke T."/>
            <person name="Ryan C.M."/>
            <person name="Banfield J.F."/>
        </authorList>
    </citation>
    <scope>NUCLEOTIDE SEQUENCE [LARGE SCALE GENOMIC DNA]</scope>
</reference>
<evidence type="ECO:0000256" key="8">
    <source>
        <dbReference type="ARBA" id="ARBA00022840"/>
    </source>
</evidence>
<evidence type="ECO:0000256" key="2">
    <source>
        <dbReference type="ARBA" id="ARBA00004752"/>
    </source>
</evidence>
<dbReference type="GO" id="GO:0008763">
    <property type="term" value="F:UDP-N-acetylmuramate-L-alanine ligase activity"/>
    <property type="evidence" value="ECO:0007669"/>
    <property type="project" value="UniProtKB-UniRule"/>
</dbReference>
<dbReference type="Gene3D" id="3.40.50.720">
    <property type="entry name" value="NAD(P)-binding Rossmann-like Domain"/>
    <property type="match status" value="1"/>
</dbReference>
<dbReference type="EC" id="6.3.2.8" evidence="3 14"/>
<dbReference type="GO" id="GO:0008360">
    <property type="term" value="P:regulation of cell shape"/>
    <property type="evidence" value="ECO:0007669"/>
    <property type="project" value="UniProtKB-KW"/>
</dbReference>
<evidence type="ECO:0000259" key="16">
    <source>
        <dbReference type="Pfam" id="PF02875"/>
    </source>
</evidence>
<dbReference type="SUPFAM" id="SSF53244">
    <property type="entry name" value="MurD-like peptide ligases, peptide-binding domain"/>
    <property type="match status" value="1"/>
</dbReference>
<dbReference type="PANTHER" id="PTHR43445">
    <property type="entry name" value="UDP-N-ACETYLMURAMATE--L-ALANINE LIGASE-RELATED"/>
    <property type="match status" value="1"/>
</dbReference>
<dbReference type="GO" id="GO:0005737">
    <property type="term" value="C:cytoplasm"/>
    <property type="evidence" value="ECO:0007669"/>
    <property type="project" value="UniProtKB-SubCell"/>
</dbReference>
<dbReference type="Pfam" id="PF01225">
    <property type="entry name" value="Mur_ligase"/>
    <property type="match status" value="1"/>
</dbReference>
<evidence type="ECO:0000256" key="3">
    <source>
        <dbReference type="ARBA" id="ARBA00012211"/>
    </source>
</evidence>
<dbReference type="Pfam" id="PF08245">
    <property type="entry name" value="Mur_ligase_M"/>
    <property type="match status" value="1"/>
</dbReference>
<dbReference type="SUPFAM" id="SSF53623">
    <property type="entry name" value="MurD-like peptide ligases, catalytic domain"/>
    <property type="match status" value="1"/>
</dbReference>
<keyword evidence="11" id="KW-0131">Cell cycle</keyword>
<dbReference type="InterPro" id="IPR000713">
    <property type="entry name" value="Mur_ligase_N"/>
</dbReference>
<name>A0A2M7D6D7_9BACT</name>
<dbReference type="Pfam" id="PF02875">
    <property type="entry name" value="Mur_ligase_C"/>
    <property type="match status" value="1"/>
</dbReference>
<keyword evidence="10" id="KW-0573">Peptidoglycan synthesis</keyword>
<comment type="caution">
    <text evidence="18">The sequence shown here is derived from an EMBL/GenBank/DDBJ whole genome shotgun (WGS) entry which is preliminary data.</text>
</comment>
<dbReference type="NCBIfam" id="TIGR01082">
    <property type="entry name" value="murC"/>
    <property type="match status" value="1"/>
</dbReference>
<evidence type="ECO:0000256" key="13">
    <source>
        <dbReference type="ARBA" id="ARBA00047833"/>
    </source>
</evidence>
<evidence type="ECO:0000259" key="15">
    <source>
        <dbReference type="Pfam" id="PF01225"/>
    </source>
</evidence>
<keyword evidence="9" id="KW-0133">Cell shape</keyword>
<comment type="pathway">
    <text evidence="2">Cell wall biogenesis; peptidoglycan biosynthesis.</text>
</comment>
<protein>
    <recommendedName>
        <fullName evidence="3 14">UDP-N-acetylmuramate--L-alanine ligase</fullName>
        <ecNumber evidence="3 14">6.3.2.8</ecNumber>
    </recommendedName>
</protein>
<evidence type="ECO:0000256" key="7">
    <source>
        <dbReference type="ARBA" id="ARBA00022741"/>
    </source>
</evidence>
<dbReference type="PANTHER" id="PTHR43445:SF3">
    <property type="entry name" value="UDP-N-ACETYLMURAMATE--L-ALANINE LIGASE"/>
    <property type="match status" value="1"/>
</dbReference>
<dbReference type="InterPro" id="IPR013221">
    <property type="entry name" value="Mur_ligase_cen"/>
</dbReference>
<evidence type="ECO:0000256" key="10">
    <source>
        <dbReference type="ARBA" id="ARBA00022984"/>
    </source>
</evidence>
<dbReference type="InterPro" id="IPR036615">
    <property type="entry name" value="Mur_ligase_C_dom_sf"/>
</dbReference>
<dbReference type="AlphaFoldDB" id="A0A2M7D6D7"/>
<evidence type="ECO:0000259" key="17">
    <source>
        <dbReference type="Pfam" id="PF08245"/>
    </source>
</evidence>
<keyword evidence="4" id="KW-0963">Cytoplasm</keyword>
<evidence type="ECO:0000256" key="6">
    <source>
        <dbReference type="ARBA" id="ARBA00022618"/>
    </source>
</evidence>
<dbReference type="InterPro" id="IPR036565">
    <property type="entry name" value="Mur-like_cat_sf"/>
</dbReference>
<dbReference type="UniPathway" id="UPA00219"/>
<keyword evidence="8" id="KW-0067">ATP-binding</keyword>
<evidence type="ECO:0000256" key="12">
    <source>
        <dbReference type="ARBA" id="ARBA00023316"/>
    </source>
</evidence>